<keyword evidence="1" id="KW-0812">Transmembrane</keyword>
<gene>
    <name evidence="2" type="primary">ORF31664</name>
</gene>
<dbReference type="EMBL" id="HACG01011126">
    <property type="protein sequence ID" value="CEK57991.1"/>
    <property type="molecule type" value="Transcribed_RNA"/>
</dbReference>
<name>A0A0B6YQG1_9EUPU</name>
<keyword evidence="1" id="KW-0472">Membrane</keyword>
<sequence>MPVQTINTPMPVSNGAATSGTINRKRVVARNINGMIKGILIGLCMFGFVNLR</sequence>
<accession>A0A0B6YQG1</accession>
<reference evidence="2" key="1">
    <citation type="submission" date="2014-12" db="EMBL/GenBank/DDBJ databases">
        <title>Insight into the proteome of Arion vulgaris.</title>
        <authorList>
            <person name="Aradska J."/>
            <person name="Bulat T."/>
            <person name="Smidak R."/>
            <person name="Sarate P."/>
            <person name="Gangsoo J."/>
            <person name="Sialana F."/>
            <person name="Bilban M."/>
            <person name="Lubec G."/>
        </authorList>
    </citation>
    <scope>NUCLEOTIDE SEQUENCE</scope>
    <source>
        <tissue evidence="2">Skin</tissue>
    </source>
</reference>
<proteinExistence type="predicted"/>
<evidence type="ECO:0000313" key="2">
    <source>
        <dbReference type="EMBL" id="CEK57991.1"/>
    </source>
</evidence>
<evidence type="ECO:0000256" key="1">
    <source>
        <dbReference type="SAM" id="Phobius"/>
    </source>
</evidence>
<feature type="transmembrane region" description="Helical" evidence="1">
    <location>
        <begin position="34"/>
        <end position="51"/>
    </location>
</feature>
<organism evidence="2">
    <name type="scientific">Arion vulgaris</name>
    <dbReference type="NCBI Taxonomy" id="1028688"/>
    <lineage>
        <taxon>Eukaryota</taxon>
        <taxon>Metazoa</taxon>
        <taxon>Spiralia</taxon>
        <taxon>Lophotrochozoa</taxon>
        <taxon>Mollusca</taxon>
        <taxon>Gastropoda</taxon>
        <taxon>Heterobranchia</taxon>
        <taxon>Euthyneura</taxon>
        <taxon>Panpulmonata</taxon>
        <taxon>Eupulmonata</taxon>
        <taxon>Stylommatophora</taxon>
        <taxon>Helicina</taxon>
        <taxon>Arionoidea</taxon>
        <taxon>Arionidae</taxon>
        <taxon>Arion</taxon>
    </lineage>
</organism>
<protein>
    <submittedName>
        <fullName evidence="2">Uncharacterized protein</fullName>
    </submittedName>
</protein>
<keyword evidence="1" id="KW-1133">Transmembrane helix</keyword>
<dbReference type="AlphaFoldDB" id="A0A0B6YQG1"/>